<dbReference type="SMART" id="SM01134">
    <property type="entry name" value="DeoRC"/>
    <property type="match status" value="1"/>
</dbReference>
<evidence type="ECO:0000313" key="4">
    <source>
        <dbReference type="Proteomes" id="UP000191056"/>
    </source>
</evidence>
<protein>
    <submittedName>
        <fullName evidence="2">HTH-type transcriptional repressor GlcR</fullName>
    </submittedName>
</protein>
<feature type="domain" description="DeoR-like transcriptional repressor C-terminal sensor" evidence="1">
    <location>
        <begin position="25"/>
        <end position="179"/>
    </location>
</feature>
<proteinExistence type="predicted"/>
<keyword evidence="4" id="KW-1185">Reference proteome</keyword>
<sequence>MIEKDRYENFKEDNACSYKERLKLNVNEKRRIVEKAMKFIHNNGTYFFDVSTSVEFLARALDKKVTVFTHSIDNFNILSEKSDIIVNLIAGEFNKKNRFFYKTNYERCLNGIKFDSAFLGASAIKSDGIYYENEEDAYIKSEIVKRSEKVILLAEHQKYEKYAYYKGLDLDQANIIIVDPISVSSFSNIIVSNNIKINPKSLVII</sequence>
<dbReference type="EMBL" id="MZGT01000105">
    <property type="protein sequence ID" value="OPJ56647.1"/>
    <property type="molecule type" value="Genomic_DNA"/>
</dbReference>
<evidence type="ECO:0000259" key="1">
    <source>
        <dbReference type="Pfam" id="PF00455"/>
    </source>
</evidence>
<dbReference type="InterPro" id="IPR037171">
    <property type="entry name" value="NagB/RpiA_transferase-like"/>
</dbReference>
<dbReference type="Pfam" id="PF00455">
    <property type="entry name" value="DeoRC"/>
    <property type="match status" value="1"/>
</dbReference>
<dbReference type="InterPro" id="IPR014036">
    <property type="entry name" value="DeoR-like_C"/>
</dbReference>
<evidence type="ECO:0000313" key="5">
    <source>
        <dbReference type="Proteomes" id="UP000265930"/>
    </source>
</evidence>
<dbReference type="Proteomes" id="UP000191056">
    <property type="component" value="Unassembled WGS sequence"/>
</dbReference>
<organism evidence="2 4">
    <name type="scientific">Clostridium chromiireducens</name>
    <dbReference type="NCBI Taxonomy" id="225345"/>
    <lineage>
        <taxon>Bacteria</taxon>
        <taxon>Bacillati</taxon>
        <taxon>Bacillota</taxon>
        <taxon>Clostridia</taxon>
        <taxon>Eubacteriales</taxon>
        <taxon>Clostridiaceae</taxon>
        <taxon>Clostridium</taxon>
    </lineage>
</organism>
<dbReference type="RefSeq" id="WP_079442109.1">
    <property type="nucleotide sequence ID" value="NZ_MZGT01000105.1"/>
</dbReference>
<gene>
    <name evidence="2" type="primary">glcR_1</name>
    <name evidence="2" type="ORF">CLCHR_44990</name>
    <name evidence="3" type="ORF">D2A34_22590</name>
</gene>
<dbReference type="OrthoDB" id="9797223at2"/>
<dbReference type="Gene3D" id="3.40.50.1360">
    <property type="match status" value="1"/>
</dbReference>
<dbReference type="EMBL" id="QXDJ01000007">
    <property type="protein sequence ID" value="RII32463.1"/>
    <property type="molecule type" value="Genomic_DNA"/>
</dbReference>
<name>A0A1V4IAU8_9CLOT</name>
<reference evidence="2 4" key="1">
    <citation type="submission" date="2017-03" db="EMBL/GenBank/DDBJ databases">
        <title>Genome sequence of Clostridium chromiireducens DSM 23318.</title>
        <authorList>
            <person name="Poehlein A."/>
            <person name="Daniel R."/>
        </authorList>
    </citation>
    <scope>NUCLEOTIDE SEQUENCE [LARGE SCALE GENOMIC DNA]</scope>
    <source>
        <strain evidence="2 4">DSM 23318</strain>
    </source>
</reference>
<dbReference type="SUPFAM" id="SSF100950">
    <property type="entry name" value="NagB/RpiA/CoA transferase-like"/>
    <property type="match status" value="1"/>
</dbReference>
<dbReference type="PANTHER" id="PTHR30363:SF51">
    <property type="entry name" value="HTH-TYPE TRANSCRIPTIONAL REPRESSOR GLCR"/>
    <property type="match status" value="1"/>
</dbReference>
<comment type="caution">
    <text evidence="2">The sequence shown here is derived from an EMBL/GenBank/DDBJ whole genome shotgun (WGS) entry which is preliminary data.</text>
</comment>
<dbReference type="InterPro" id="IPR050313">
    <property type="entry name" value="Carb_Metab_HTH_regulators"/>
</dbReference>
<dbReference type="AlphaFoldDB" id="A0A1V4IAU8"/>
<dbReference type="PANTHER" id="PTHR30363">
    <property type="entry name" value="HTH-TYPE TRANSCRIPTIONAL REGULATOR SRLR-RELATED"/>
    <property type="match status" value="1"/>
</dbReference>
<evidence type="ECO:0000313" key="3">
    <source>
        <dbReference type="EMBL" id="RII32463.1"/>
    </source>
</evidence>
<reference evidence="3 5" key="2">
    <citation type="submission" date="2018-08" db="EMBL/GenBank/DDBJ databases">
        <title>Genome of Clostridium chromiireducens C1, DSM12136.</title>
        <authorList>
            <person name="Xing M."/>
            <person name="Wei Y."/>
            <person name="Ang E.L."/>
            <person name="Zhao H."/>
            <person name="Zhang Y."/>
        </authorList>
    </citation>
    <scope>NUCLEOTIDE SEQUENCE [LARGE SCALE GENOMIC DNA]</scope>
    <source>
        <strain evidence="3 5">C1</strain>
    </source>
</reference>
<dbReference type="STRING" id="225345.CLCHR_44990"/>
<evidence type="ECO:0000313" key="2">
    <source>
        <dbReference type="EMBL" id="OPJ56647.1"/>
    </source>
</evidence>
<accession>A0A1V4IAU8</accession>
<dbReference type="Proteomes" id="UP000265930">
    <property type="component" value="Unassembled WGS sequence"/>
</dbReference>